<feature type="transmembrane region" description="Helical" evidence="8">
    <location>
        <begin position="76"/>
        <end position="99"/>
    </location>
</feature>
<keyword evidence="3" id="KW-1003">Cell membrane</keyword>
<dbReference type="AlphaFoldDB" id="A0A516H7U1"/>
<dbReference type="Proteomes" id="UP000317496">
    <property type="component" value="Chromosome"/>
</dbReference>
<evidence type="ECO:0000313" key="10">
    <source>
        <dbReference type="Proteomes" id="UP000317496"/>
    </source>
</evidence>
<name>A0A516H7U1_9PROT</name>
<comment type="similarity">
    <text evidence="2">Belongs to the ZIP transporter (TC 2.A.5) family.</text>
</comment>
<dbReference type="PANTHER" id="PTHR11040:SF211">
    <property type="entry name" value="ZINC TRANSPORTER ZIP11"/>
    <property type="match status" value="1"/>
</dbReference>
<feature type="transmembrane region" description="Helical" evidence="8">
    <location>
        <begin position="210"/>
        <end position="231"/>
    </location>
</feature>
<evidence type="ECO:0000256" key="8">
    <source>
        <dbReference type="SAM" id="Phobius"/>
    </source>
</evidence>
<evidence type="ECO:0000256" key="1">
    <source>
        <dbReference type="ARBA" id="ARBA00004651"/>
    </source>
</evidence>
<keyword evidence="4 8" id="KW-0812">Transmembrane</keyword>
<evidence type="ECO:0000256" key="4">
    <source>
        <dbReference type="ARBA" id="ARBA00022692"/>
    </source>
</evidence>
<dbReference type="EMBL" id="CP041636">
    <property type="protein sequence ID" value="QDO99775.1"/>
    <property type="molecule type" value="Genomic_DNA"/>
</dbReference>
<evidence type="ECO:0000256" key="7">
    <source>
        <dbReference type="ARBA" id="ARBA00023136"/>
    </source>
</evidence>
<dbReference type="PANTHER" id="PTHR11040">
    <property type="entry name" value="ZINC/IRON TRANSPORTER"/>
    <property type="match status" value="1"/>
</dbReference>
<feature type="transmembrane region" description="Helical" evidence="8">
    <location>
        <begin position="120"/>
        <end position="143"/>
    </location>
</feature>
<sequence length="262" mass="26527">MPPFSPFMLGVLASVVAGFGATTLGAAPVLFLGNMKDSTRNLMLAFAAGIMLAATFFSLLLPALEQAETIMQSQSGAALGVIVALLVGALTMHLAHAIAPHEHFGMKGREGANAARLARVWLFVIAIALHNFPEGLAVGIGAASGDLSSGLGVTFGIGLQNLPEGLAVAVALRGEGYTRKAAFLVAALTGALEPLGGIVGAGALAISGGLLPWALAFAAGAMLFIISSEVIPETHRHGVERGATTALFGGFVVMLYLDVALG</sequence>
<dbReference type="KEGG" id="fer:FNB15_14605"/>
<protein>
    <submittedName>
        <fullName evidence="9">ZIP family metal transporter</fullName>
    </submittedName>
</protein>
<accession>A0A516H7U1</accession>
<comment type="subcellular location">
    <subcellularLocation>
        <location evidence="1">Cell membrane</location>
        <topology evidence="1">Multi-pass membrane protein</topology>
    </subcellularLocation>
</comment>
<keyword evidence="10" id="KW-1185">Reference proteome</keyword>
<keyword evidence="7 8" id="KW-0472">Membrane</keyword>
<keyword evidence="5" id="KW-0862">Zinc</keyword>
<dbReference type="OrthoDB" id="9787346at2"/>
<feature type="transmembrane region" description="Helical" evidence="8">
    <location>
        <begin position="243"/>
        <end position="261"/>
    </location>
</feature>
<gene>
    <name evidence="9" type="ORF">FNB15_14605</name>
</gene>
<evidence type="ECO:0000256" key="3">
    <source>
        <dbReference type="ARBA" id="ARBA00022475"/>
    </source>
</evidence>
<dbReference type="GO" id="GO:0005886">
    <property type="term" value="C:plasma membrane"/>
    <property type="evidence" value="ECO:0007669"/>
    <property type="project" value="UniProtKB-SubCell"/>
</dbReference>
<feature type="transmembrane region" description="Helical" evidence="8">
    <location>
        <begin position="44"/>
        <end position="64"/>
    </location>
</feature>
<organism evidence="9 10">
    <name type="scientific">Ferrovibrio terrae</name>
    <dbReference type="NCBI Taxonomy" id="2594003"/>
    <lineage>
        <taxon>Bacteria</taxon>
        <taxon>Pseudomonadati</taxon>
        <taxon>Pseudomonadota</taxon>
        <taxon>Alphaproteobacteria</taxon>
        <taxon>Rhodospirillales</taxon>
        <taxon>Rhodospirillaceae</taxon>
        <taxon>Ferrovibrio</taxon>
    </lineage>
</organism>
<proteinExistence type="inferred from homology"/>
<keyword evidence="6 8" id="KW-1133">Transmembrane helix</keyword>
<evidence type="ECO:0000256" key="5">
    <source>
        <dbReference type="ARBA" id="ARBA00022833"/>
    </source>
</evidence>
<feature type="transmembrane region" description="Helical" evidence="8">
    <location>
        <begin position="149"/>
        <end position="172"/>
    </location>
</feature>
<reference evidence="9 10" key="1">
    <citation type="submission" date="2019-07" db="EMBL/GenBank/DDBJ databases">
        <title>Genome sequencing for Ferrovibrio sp. K5.</title>
        <authorList>
            <person name="Park S.-J."/>
        </authorList>
    </citation>
    <scope>NUCLEOTIDE SEQUENCE [LARGE SCALE GENOMIC DNA]</scope>
    <source>
        <strain evidence="9 10">K5</strain>
    </source>
</reference>
<feature type="transmembrane region" description="Helical" evidence="8">
    <location>
        <begin position="6"/>
        <end position="32"/>
    </location>
</feature>
<evidence type="ECO:0000313" key="9">
    <source>
        <dbReference type="EMBL" id="QDO99775.1"/>
    </source>
</evidence>
<dbReference type="GO" id="GO:0005385">
    <property type="term" value="F:zinc ion transmembrane transporter activity"/>
    <property type="evidence" value="ECO:0007669"/>
    <property type="project" value="TreeGrafter"/>
</dbReference>
<evidence type="ECO:0000256" key="2">
    <source>
        <dbReference type="ARBA" id="ARBA00006939"/>
    </source>
</evidence>
<dbReference type="InterPro" id="IPR003689">
    <property type="entry name" value="ZIP"/>
</dbReference>
<feature type="transmembrane region" description="Helical" evidence="8">
    <location>
        <begin position="181"/>
        <end position="204"/>
    </location>
</feature>
<evidence type="ECO:0000256" key="6">
    <source>
        <dbReference type="ARBA" id="ARBA00022989"/>
    </source>
</evidence>
<dbReference type="Pfam" id="PF02535">
    <property type="entry name" value="Zip"/>
    <property type="match status" value="1"/>
</dbReference>